<evidence type="ECO:0000313" key="9">
    <source>
        <dbReference type="EMBL" id="KAJ7768318.1"/>
    </source>
</evidence>
<comment type="similarity">
    <text evidence="2 7">Belongs to the fungal hydrophobin family.</text>
</comment>
<evidence type="ECO:0000256" key="6">
    <source>
        <dbReference type="ARBA" id="ARBA00093546"/>
    </source>
</evidence>
<keyword evidence="4 7" id="KW-0964">Secreted</keyword>
<keyword evidence="10" id="KW-1185">Reference proteome</keyword>
<organism evidence="9 10">
    <name type="scientific">Mycena metata</name>
    <dbReference type="NCBI Taxonomy" id="1033252"/>
    <lineage>
        <taxon>Eukaryota</taxon>
        <taxon>Fungi</taxon>
        <taxon>Dikarya</taxon>
        <taxon>Basidiomycota</taxon>
        <taxon>Agaricomycotina</taxon>
        <taxon>Agaricomycetes</taxon>
        <taxon>Agaricomycetidae</taxon>
        <taxon>Agaricales</taxon>
        <taxon>Marasmiineae</taxon>
        <taxon>Mycenaceae</taxon>
        <taxon>Mycena</taxon>
    </lineage>
</organism>
<keyword evidence="8" id="KW-1133">Transmembrane helix</keyword>
<evidence type="ECO:0000313" key="10">
    <source>
        <dbReference type="Proteomes" id="UP001215598"/>
    </source>
</evidence>
<dbReference type="Pfam" id="PF01185">
    <property type="entry name" value="Hydrophobin"/>
    <property type="match status" value="1"/>
</dbReference>
<sequence>MASIGINFNPQVLCWSCPFPIVFASSCSSPGYVAALSPKSISTPSIRTIPKPSVKLTLQSCLRVILRLFHPLTANINSASTPAWVPIVLLTTTMTRLLAAGLLFFALTSFPAGAAVRETNAERMAKGLPPLPPRWMPTRTQTARGAAPSPSPSSSKIVASCRVGDIPLCCNSAVPANDTTAAFLLDLGAATASSLDLGLVAITCSPLRSRGCSRQVVCCEHDNFDGVIATGCALQQG</sequence>
<keyword evidence="8" id="KW-0472">Membrane</keyword>
<reference evidence="9" key="1">
    <citation type="submission" date="2023-03" db="EMBL/GenBank/DDBJ databases">
        <title>Massive genome expansion in bonnet fungi (Mycena s.s.) driven by repeated elements and novel gene families across ecological guilds.</title>
        <authorList>
            <consortium name="Lawrence Berkeley National Laboratory"/>
            <person name="Harder C.B."/>
            <person name="Miyauchi S."/>
            <person name="Viragh M."/>
            <person name="Kuo A."/>
            <person name="Thoen E."/>
            <person name="Andreopoulos B."/>
            <person name="Lu D."/>
            <person name="Skrede I."/>
            <person name="Drula E."/>
            <person name="Henrissat B."/>
            <person name="Morin E."/>
            <person name="Kohler A."/>
            <person name="Barry K."/>
            <person name="LaButti K."/>
            <person name="Morin E."/>
            <person name="Salamov A."/>
            <person name="Lipzen A."/>
            <person name="Mereny Z."/>
            <person name="Hegedus B."/>
            <person name="Baldrian P."/>
            <person name="Stursova M."/>
            <person name="Weitz H."/>
            <person name="Taylor A."/>
            <person name="Grigoriev I.V."/>
            <person name="Nagy L.G."/>
            <person name="Martin F."/>
            <person name="Kauserud H."/>
        </authorList>
    </citation>
    <scope>NUCLEOTIDE SEQUENCE</scope>
    <source>
        <strain evidence="9">CBHHK182m</strain>
    </source>
</reference>
<proteinExistence type="inferred from homology"/>
<keyword evidence="7" id="KW-0732">Signal</keyword>
<feature type="transmembrane region" description="Helical" evidence="8">
    <location>
        <begin position="97"/>
        <end position="116"/>
    </location>
</feature>
<dbReference type="InterPro" id="IPR001338">
    <property type="entry name" value="Class_I_Hydrophobin"/>
</dbReference>
<keyword evidence="8" id="KW-0812">Transmembrane</keyword>
<evidence type="ECO:0000256" key="2">
    <source>
        <dbReference type="ARBA" id="ARBA00010446"/>
    </source>
</evidence>
<keyword evidence="5 7" id="KW-1015">Disulfide bond</keyword>
<dbReference type="GO" id="GO:0009277">
    <property type="term" value="C:fungal-type cell wall"/>
    <property type="evidence" value="ECO:0007669"/>
    <property type="project" value="InterPro"/>
</dbReference>
<evidence type="ECO:0000256" key="3">
    <source>
        <dbReference type="ARBA" id="ARBA00022512"/>
    </source>
</evidence>
<comment type="caution">
    <text evidence="9">The sequence shown here is derived from an EMBL/GenBank/DDBJ whole genome shotgun (WGS) entry which is preliminary data.</text>
</comment>
<evidence type="ECO:0000256" key="7">
    <source>
        <dbReference type="RuleBase" id="RU365009"/>
    </source>
</evidence>
<name>A0AAD7JMZ5_9AGAR</name>
<comment type="subunit">
    <text evidence="6">Self-assembles to form functional amyloid fibrils called rodlets. Self-assembly into fibrillar rodlets occurs spontaneously at hydrophobic:hydrophilic interfaces and the rodlets further associate laterally to form amphipathic monolayers.</text>
</comment>
<evidence type="ECO:0000256" key="8">
    <source>
        <dbReference type="SAM" id="Phobius"/>
    </source>
</evidence>
<dbReference type="CDD" id="cd23507">
    <property type="entry name" value="hydrophobin_I"/>
    <property type="match status" value="1"/>
</dbReference>
<evidence type="ECO:0000256" key="1">
    <source>
        <dbReference type="ARBA" id="ARBA00004191"/>
    </source>
</evidence>
<comment type="subcellular location">
    <subcellularLocation>
        <location evidence="1 7">Secreted</location>
        <location evidence="1 7">Cell wall</location>
    </subcellularLocation>
</comment>
<dbReference type="AlphaFoldDB" id="A0AAD7JMZ5"/>
<dbReference type="SMART" id="SM00075">
    <property type="entry name" value="HYDRO"/>
    <property type="match status" value="1"/>
</dbReference>
<dbReference type="Proteomes" id="UP001215598">
    <property type="component" value="Unassembled WGS sequence"/>
</dbReference>
<accession>A0AAD7JMZ5</accession>
<evidence type="ECO:0000256" key="4">
    <source>
        <dbReference type="ARBA" id="ARBA00022525"/>
    </source>
</evidence>
<gene>
    <name evidence="9" type="ORF">B0H16DRAFT_1686469</name>
</gene>
<dbReference type="GO" id="GO:0005199">
    <property type="term" value="F:structural constituent of cell wall"/>
    <property type="evidence" value="ECO:0007669"/>
    <property type="project" value="InterPro"/>
</dbReference>
<keyword evidence="3 7" id="KW-0134">Cell wall</keyword>
<protein>
    <recommendedName>
        <fullName evidence="7">Hydrophobin</fullName>
    </recommendedName>
</protein>
<evidence type="ECO:0000256" key="5">
    <source>
        <dbReference type="ARBA" id="ARBA00023157"/>
    </source>
</evidence>
<dbReference type="EMBL" id="JARKIB010000020">
    <property type="protein sequence ID" value="KAJ7768318.1"/>
    <property type="molecule type" value="Genomic_DNA"/>
</dbReference>